<dbReference type="Pfam" id="PF23282">
    <property type="entry name" value="WHD_ROQ1"/>
    <property type="match status" value="1"/>
</dbReference>
<comment type="catalytic activity">
    <reaction evidence="7">
        <text>NAD(+) + H2O = ADP-D-ribose + nicotinamide + H(+)</text>
        <dbReference type="Rhea" id="RHEA:16301"/>
        <dbReference type="ChEBI" id="CHEBI:15377"/>
        <dbReference type="ChEBI" id="CHEBI:15378"/>
        <dbReference type="ChEBI" id="CHEBI:17154"/>
        <dbReference type="ChEBI" id="CHEBI:57540"/>
        <dbReference type="ChEBI" id="CHEBI:57967"/>
        <dbReference type="EC" id="3.2.2.6"/>
    </reaction>
    <physiologicalReaction direction="left-to-right" evidence="7">
        <dbReference type="Rhea" id="RHEA:16302"/>
    </physiologicalReaction>
</comment>
<dbReference type="EMBL" id="LUHQ01000004">
    <property type="protein sequence ID" value="OAP00433.1"/>
    <property type="molecule type" value="Genomic_DNA"/>
</dbReference>
<accession>A0A178V633</accession>
<dbReference type="PRINTS" id="PR00364">
    <property type="entry name" value="DISEASERSIST"/>
</dbReference>
<evidence type="ECO:0000256" key="7">
    <source>
        <dbReference type="ARBA" id="ARBA00047304"/>
    </source>
</evidence>
<reference evidence="10" key="1">
    <citation type="journal article" date="2016" name="Proc. Natl. Acad. Sci. U.S.A.">
        <title>Chromosome-level assembly of Arabidopsis thaliana Ler reveals the extent of translocation and inversion polymorphisms.</title>
        <authorList>
            <person name="Zapata L."/>
            <person name="Ding J."/>
            <person name="Willing E.M."/>
            <person name="Hartwig B."/>
            <person name="Bezdan D."/>
            <person name="Jiao W.B."/>
            <person name="Patel V."/>
            <person name="Velikkakam James G."/>
            <person name="Koornneef M."/>
            <person name="Ossowski S."/>
            <person name="Schneeberger K."/>
        </authorList>
    </citation>
    <scope>NUCLEOTIDE SEQUENCE [LARGE SCALE GENOMIC DNA]</scope>
    <source>
        <strain evidence="10">cv. Landsberg erecta</strain>
    </source>
</reference>
<dbReference type="GO" id="GO:0007165">
    <property type="term" value="P:signal transduction"/>
    <property type="evidence" value="ECO:0007669"/>
    <property type="project" value="InterPro"/>
</dbReference>
<dbReference type="Gene3D" id="3.80.10.10">
    <property type="entry name" value="Ribonuclease Inhibitor"/>
    <property type="match status" value="2"/>
</dbReference>
<dbReference type="InterPro" id="IPR042197">
    <property type="entry name" value="Apaf_helical"/>
</dbReference>
<organism evidence="9 10">
    <name type="scientific">Arabidopsis thaliana</name>
    <name type="common">Mouse-ear cress</name>
    <dbReference type="NCBI Taxonomy" id="3702"/>
    <lineage>
        <taxon>Eukaryota</taxon>
        <taxon>Viridiplantae</taxon>
        <taxon>Streptophyta</taxon>
        <taxon>Embryophyta</taxon>
        <taxon>Tracheophyta</taxon>
        <taxon>Spermatophyta</taxon>
        <taxon>Magnoliopsida</taxon>
        <taxon>eudicotyledons</taxon>
        <taxon>Gunneridae</taxon>
        <taxon>Pentapetalae</taxon>
        <taxon>rosids</taxon>
        <taxon>malvids</taxon>
        <taxon>Brassicales</taxon>
        <taxon>Brassicaceae</taxon>
        <taxon>Camelineae</taxon>
        <taxon>Arabidopsis</taxon>
    </lineage>
</organism>
<evidence type="ECO:0000256" key="4">
    <source>
        <dbReference type="ARBA" id="ARBA00022801"/>
    </source>
</evidence>
<evidence type="ECO:0000259" key="8">
    <source>
        <dbReference type="PROSITE" id="PS50104"/>
    </source>
</evidence>
<dbReference type="GO" id="GO:0043531">
    <property type="term" value="F:ADP binding"/>
    <property type="evidence" value="ECO:0007669"/>
    <property type="project" value="InterPro"/>
</dbReference>
<keyword evidence="6" id="KW-0520">NAD</keyword>
<dbReference type="InterPro" id="IPR035897">
    <property type="entry name" value="Toll_tir_struct_dom_sf"/>
</dbReference>
<name>A0A178V633_ARATH</name>
<dbReference type="InterPro" id="IPR011713">
    <property type="entry name" value="Leu-rich_rpt_3"/>
</dbReference>
<dbReference type="InterPro" id="IPR000157">
    <property type="entry name" value="TIR_dom"/>
</dbReference>
<dbReference type="SUPFAM" id="SSF52200">
    <property type="entry name" value="Toll/Interleukin receptor TIR domain"/>
    <property type="match status" value="1"/>
</dbReference>
<keyword evidence="4" id="KW-0378">Hydrolase</keyword>
<dbReference type="FunFam" id="3.40.50.10140:FF:000007">
    <property type="entry name" value="Disease resistance protein (TIR-NBS-LRR class)"/>
    <property type="match status" value="1"/>
</dbReference>
<dbReference type="PROSITE" id="PS50104">
    <property type="entry name" value="TIR"/>
    <property type="match status" value="1"/>
</dbReference>
<dbReference type="InterPro" id="IPR027417">
    <property type="entry name" value="P-loop_NTPase"/>
</dbReference>
<evidence type="ECO:0000256" key="1">
    <source>
        <dbReference type="ARBA" id="ARBA00011982"/>
    </source>
</evidence>
<keyword evidence="2" id="KW-0433">Leucine-rich repeat</keyword>
<dbReference type="SUPFAM" id="SSF46785">
    <property type="entry name" value="Winged helix' DNA-binding domain"/>
    <property type="match status" value="1"/>
</dbReference>
<keyword evidence="3" id="KW-0677">Repeat</keyword>
<evidence type="ECO:0000256" key="5">
    <source>
        <dbReference type="ARBA" id="ARBA00022821"/>
    </source>
</evidence>
<dbReference type="InterPro" id="IPR002182">
    <property type="entry name" value="NB-ARC"/>
</dbReference>
<dbReference type="Proteomes" id="UP000078284">
    <property type="component" value="Chromosome 4"/>
</dbReference>
<dbReference type="PANTHER" id="PTHR11017:SF241">
    <property type="entry name" value="AAA+ ATPASE DOMAIN-CONTAINING PROTEIN"/>
    <property type="match status" value="1"/>
</dbReference>
<dbReference type="SMART" id="SM00255">
    <property type="entry name" value="TIR"/>
    <property type="match status" value="1"/>
</dbReference>
<feature type="domain" description="TIR" evidence="8">
    <location>
        <begin position="9"/>
        <end position="173"/>
    </location>
</feature>
<dbReference type="Gene3D" id="1.10.8.430">
    <property type="entry name" value="Helical domain of apoptotic protease-activating factors"/>
    <property type="match status" value="1"/>
</dbReference>
<dbReference type="InterPro" id="IPR032675">
    <property type="entry name" value="LRR_dom_sf"/>
</dbReference>
<proteinExistence type="predicted"/>
<evidence type="ECO:0000313" key="9">
    <source>
        <dbReference type="EMBL" id="OAP00433.1"/>
    </source>
</evidence>
<dbReference type="AlphaFoldDB" id="A0A178V633"/>
<comment type="caution">
    <text evidence="9">The sequence shown here is derived from an EMBL/GenBank/DDBJ whole genome shotgun (WGS) entry which is preliminary data.</text>
</comment>
<evidence type="ECO:0000256" key="6">
    <source>
        <dbReference type="ARBA" id="ARBA00023027"/>
    </source>
</evidence>
<dbReference type="SUPFAM" id="SSF52058">
    <property type="entry name" value="L domain-like"/>
    <property type="match status" value="1"/>
</dbReference>
<dbReference type="Pfam" id="PF01582">
    <property type="entry name" value="TIR"/>
    <property type="match status" value="1"/>
</dbReference>
<evidence type="ECO:0000256" key="3">
    <source>
        <dbReference type="ARBA" id="ARBA00022737"/>
    </source>
</evidence>
<sequence length="996" mass="114382">MASSSSNSWRYDVFPSFRGEDVRNNFLSHLLKEFESKGIVTFRDDHIERSHTIGHELRAAIRESKISVVLFSENYASSSWCLDELVEIMKCKDEQGLKVMPVFYKVDPSDIRKQTGKFGMSFLETCCGKTEERQHNWRRALTDAANILGDHPQDWDNEAYKITTISKDVLEKLNATPSKDFNDLIGMEAHIAKMESLLCLESQGVRIVGIWGPAGVEERLKSQKVLIILDDVDNIEQLKALAKESQWFGNKSRIVVTTQNKQLLVSHDINHMYQVAYPSKQEALTIFCQHAFKQSSPSDDLKHLAIEFTTLAGHLPLALRVLGSFMRGKGKEEWEFSLPTLKSRLDGEVEKVLKVGYDGLHDHEKDLFLHIACIFSGQHENYLKQMIIANNDTYVSFGLQVLADKSLIQKFENGRIEMHSLLRQLGKEVVRKQSIYEPGKRQFLMNAKETCGVLSNNTGTGTVLGISLDMCEIKEELYISEKTFEEMRNLLYLKFYMSSPIDDNMKVKLKLPEEGLSYLPQLRLLHWDAYPLEFFPSRFRPECLVELNMSQSKLKKLWSGVQPLRNLTRMNLNSSRNLEILPNLMEATKLKTLDLGWCESLVELPSSIKNLQHLSWLEMSCCKKLEIIPTNINLPSLEVLHFRDCTRLQTFPEISTNLRLLKIKGTAITEVPPSVSYWSNIFEICMERTKVKRLDHVPYDLEILCLRGNIELESIPRHLNLLPLLQMIDISYCINIISLPNLPGSVSALTAVNCKSLQRLDGHFRNRSISLNFINCIKLDRRAQDMIHQSIYINQSPYKVDVLPGDHLPAYFSYQSIGSSIMIHSDNIDLSKFNRFKRLDSPLLKSDHLCMCEFELMPPHPPTEWELLHPNEFLEVSFESRGYLDKCEVKECGLQFLEPHETSEFRYLSPHLYLGGSWIGNSSSSIEEIIHVDQEESSSDSEEIIYADQEESSSGIEEIIHAEREGTNRRKSVMRWIKVGARKMGLSLECLKPWTR</sequence>
<dbReference type="ExpressionAtlas" id="A0A178V633">
    <property type="expression patterns" value="baseline and differential"/>
</dbReference>
<dbReference type="GO" id="GO:0061809">
    <property type="term" value="F:NAD+ nucleosidase activity, cyclic ADP-ribose generating"/>
    <property type="evidence" value="ECO:0007669"/>
    <property type="project" value="UniProtKB-EC"/>
</dbReference>
<dbReference type="InterPro" id="IPR036390">
    <property type="entry name" value="WH_DNA-bd_sf"/>
</dbReference>
<dbReference type="EC" id="3.2.2.6" evidence="1"/>
<dbReference type="PANTHER" id="PTHR11017">
    <property type="entry name" value="LEUCINE-RICH REPEAT-CONTAINING PROTEIN"/>
    <property type="match status" value="1"/>
</dbReference>
<dbReference type="Pfam" id="PF00931">
    <property type="entry name" value="NB-ARC"/>
    <property type="match status" value="1"/>
</dbReference>
<evidence type="ECO:0000256" key="2">
    <source>
        <dbReference type="ARBA" id="ARBA00022614"/>
    </source>
</evidence>
<dbReference type="FunFam" id="1.10.8.430:FF:000002">
    <property type="entry name" value="Disease resistance protein (TIR-NBS-LRR class)"/>
    <property type="match status" value="1"/>
</dbReference>
<gene>
    <name evidence="9" type="ordered locus">AXX17_At4g12580</name>
</gene>
<dbReference type="SUPFAM" id="SSF52540">
    <property type="entry name" value="P-loop containing nucleoside triphosphate hydrolases"/>
    <property type="match status" value="1"/>
</dbReference>
<dbReference type="InterPro" id="IPR044974">
    <property type="entry name" value="Disease_R_plants"/>
</dbReference>
<dbReference type="FunFam" id="3.80.10.10:FF:000386">
    <property type="entry name" value="Disease resistance protein RPS4"/>
    <property type="match status" value="1"/>
</dbReference>
<dbReference type="Pfam" id="PF07725">
    <property type="entry name" value="LRR_3"/>
    <property type="match status" value="1"/>
</dbReference>
<evidence type="ECO:0000313" key="10">
    <source>
        <dbReference type="Proteomes" id="UP000078284"/>
    </source>
</evidence>
<dbReference type="InterPro" id="IPR058192">
    <property type="entry name" value="WHD_ROQ1-like"/>
</dbReference>
<dbReference type="GO" id="GO:0006952">
    <property type="term" value="P:defense response"/>
    <property type="evidence" value="ECO:0007669"/>
    <property type="project" value="UniProtKB-KW"/>
</dbReference>
<dbReference type="Gene3D" id="3.40.50.300">
    <property type="entry name" value="P-loop containing nucleotide triphosphate hydrolases"/>
    <property type="match status" value="1"/>
</dbReference>
<keyword evidence="5" id="KW-0611">Plant defense</keyword>
<protein>
    <recommendedName>
        <fullName evidence="1">ADP-ribosyl cyclase/cyclic ADP-ribose hydrolase</fullName>
        <ecNumber evidence="1">3.2.2.6</ecNumber>
    </recommendedName>
</protein>
<dbReference type="Gene3D" id="3.40.50.10140">
    <property type="entry name" value="Toll/interleukin-1 receptor homology (TIR) domain"/>
    <property type="match status" value="1"/>
</dbReference>